<accession>A0ABU1VV21</accession>
<proteinExistence type="predicted"/>
<feature type="chain" id="PRO_5045724646" description="Peptidoglycan-binding protein, CsiV" evidence="1">
    <location>
        <begin position="25"/>
        <end position="360"/>
    </location>
</feature>
<feature type="signal peptide" evidence="1">
    <location>
        <begin position="1"/>
        <end position="24"/>
    </location>
</feature>
<organism evidence="2 3">
    <name type="scientific">Rheinheimera soli</name>
    <dbReference type="NCBI Taxonomy" id="443616"/>
    <lineage>
        <taxon>Bacteria</taxon>
        <taxon>Pseudomonadati</taxon>
        <taxon>Pseudomonadota</taxon>
        <taxon>Gammaproteobacteria</taxon>
        <taxon>Chromatiales</taxon>
        <taxon>Chromatiaceae</taxon>
        <taxon>Rheinheimera</taxon>
    </lineage>
</organism>
<evidence type="ECO:0000313" key="3">
    <source>
        <dbReference type="Proteomes" id="UP001257909"/>
    </source>
</evidence>
<keyword evidence="3" id="KW-1185">Reference proteome</keyword>
<sequence>MKHLRLTSLGLALVGLFASTTALANSWYEIELIAFSRSTNNSLKEQFEAPVAALKTSNAMDLMRPLVQPAVADLIKAIPACTRPAQAGATLSTPAPAQPVSATVQQQIQQLLTEHQQNKQPEPVVAEAPLDVQLEPEPAATSLFQLNFQNCQMEQWDMDGQLISRPLSAEELALQLPAPAQIPATFTGDGLARDTAYLVGPNDLQLKNLAYQLQREAGKQLLLHTAWRQPLVSGRNSRSHWYAGSYHTDENTDAGQTVDLMQQVQQQLAAVQQGQSSLQLWFSPWQFDSLVQLRLGRFIQFDGTFYLRQSEDTKQPAQLAIKQSARLTLGQIHYLDHPRLGVIIQVKRFTPPESAVATTL</sequence>
<dbReference type="Pfam" id="PF10972">
    <property type="entry name" value="CsiV"/>
    <property type="match status" value="1"/>
</dbReference>
<evidence type="ECO:0008006" key="4">
    <source>
        <dbReference type="Google" id="ProtNLM"/>
    </source>
</evidence>
<reference evidence="2 3" key="1">
    <citation type="submission" date="2023-07" db="EMBL/GenBank/DDBJ databases">
        <title>Sorghum-associated microbial communities from plants grown in Nebraska, USA.</title>
        <authorList>
            <person name="Schachtman D."/>
        </authorList>
    </citation>
    <scope>NUCLEOTIDE SEQUENCE [LARGE SCALE GENOMIC DNA]</scope>
    <source>
        <strain evidence="2 3">4138</strain>
    </source>
</reference>
<name>A0ABU1VV21_9GAMM</name>
<keyword evidence="1" id="KW-0732">Signal</keyword>
<gene>
    <name evidence="2" type="ORF">J2W69_000491</name>
</gene>
<comment type="caution">
    <text evidence="2">The sequence shown here is derived from an EMBL/GenBank/DDBJ whole genome shotgun (WGS) entry which is preliminary data.</text>
</comment>
<evidence type="ECO:0000256" key="1">
    <source>
        <dbReference type="SAM" id="SignalP"/>
    </source>
</evidence>
<dbReference type="InterPro" id="IPR021241">
    <property type="entry name" value="CsiV"/>
</dbReference>
<protein>
    <recommendedName>
        <fullName evidence="4">Peptidoglycan-binding protein, CsiV</fullName>
    </recommendedName>
</protein>
<evidence type="ECO:0000313" key="2">
    <source>
        <dbReference type="EMBL" id="MDR7119576.1"/>
    </source>
</evidence>
<dbReference type="EMBL" id="JAVDWR010000001">
    <property type="protein sequence ID" value="MDR7119576.1"/>
    <property type="molecule type" value="Genomic_DNA"/>
</dbReference>
<dbReference type="Proteomes" id="UP001257909">
    <property type="component" value="Unassembled WGS sequence"/>
</dbReference>
<dbReference type="RefSeq" id="WP_310274222.1">
    <property type="nucleotide sequence ID" value="NZ_JAVDWR010000001.1"/>
</dbReference>